<dbReference type="STRING" id="442562.Rumeso_03378"/>
<evidence type="ECO:0000313" key="2">
    <source>
        <dbReference type="Proteomes" id="UP000019666"/>
    </source>
</evidence>
<dbReference type="Proteomes" id="UP000019666">
    <property type="component" value="Unassembled WGS sequence"/>
</dbReference>
<protein>
    <recommendedName>
        <fullName evidence="3">Right handed beta helix domain-containing protein</fullName>
    </recommendedName>
</protein>
<dbReference type="InterPro" id="IPR011050">
    <property type="entry name" value="Pectin_lyase_fold/virulence"/>
</dbReference>
<gene>
    <name evidence="1" type="ORF">Rumeso_03378</name>
</gene>
<name>A0A017HL79_9RHOB</name>
<sequence>MTLAVLPSPNYTGPDLALRVNAALTELRAARRFATVAALLADTSLAYGNGSRAVAAGDLIEAEGFRYQVAASGAADHNLTTAGGVKLQVRPGPEGCNARAFGARLDGTTDDSAAVLAALAAAVAASVPLIIAGNANLAGWSTPTHAGKVVLRGAGKGLATLTGAAGKALVTLAGGGSFSARGLGFSTWESVCRLADNASTGAFDLLEMDDCRLTGILVSAISDAGTYAPGGITELRFTGNTATACGRTTANAAALRLDCAAIASAFVHDNEIRGIGGATWAGQKDGISLGAVSRTASQSIIVTGNRIHDVQNSDAAHISGITAFGPNVHVRGNTVHTVRSAAAGNVDQYAIYVKATHSLIDGNTCTDAGGNAACIMSKGAPNDAFGPSLSTDDFDNIVSRNVVVVATRSGTLKYTGITVYNGGHLVEGNLVKGTTEGIVEIPPLYAAVAHNVIRGNKIKGLSGASGQNAIGIQTKSPSCTTIEGNEIVGVGSGVETTAYGIYMLNDAEGAFGSPFGGLTIRGNTIRIGSAASASNARAIMLGFHASGSYAGLVVEGNVVEGFGRGLQASYGGTVSGVEIARNRFRNCSVAAYGYSGTAPADGVVDGNTVAGLPYLTAAAGATTPDVSGINHLRTANAAATTIANLTGGSGNQRVLLEIADAFTTVANNANIRLAGGVSWTPANGGLLHLVRMGGVWKEAGRTAY</sequence>
<dbReference type="OrthoDB" id="7877501at2"/>
<reference evidence="1 2" key="1">
    <citation type="submission" date="2013-02" db="EMBL/GenBank/DDBJ databases">
        <authorList>
            <person name="Fiebig A."/>
            <person name="Goeker M."/>
            <person name="Klenk H.-P.P."/>
        </authorList>
    </citation>
    <scope>NUCLEOTIDE SEQUENCE [LARGE SCALE GENOMIC DNA]</scope>
    <source>
        <strain evidence="1 2">DSM 19309</strain>
    </source>
</reference>
<dbReference type="EMBL" id="AOSK01000094">
    <property type="protein sequence ID" value="EYD75050.1"/>
    <property type="molecule type" value="Genomic_DNA"/>
</dbReference>
<dbReference type="RefSeq" id="WP_037279734.1">
    <property type="nucleotide sequence ID" value="NZ_KK088564.1"/>
</dbReference>
<dbReference type="SMART" id="SM00710">
    <property type="entry name" value="PbH1"/>
    <property type="match status" value="8"/>
</dbReference>
<organism evidence="1 2">
    <name type="scientific">Rubellimicrobium mesophilum DSM 19309</name>
    <dbReference type="NCBI Taxonomy" id="442562"/>
    <lineage>
        <taxon>Bacteria</taxon>
        <taxon>Pseudomonadati</taxon>
        <taxon>Pseudomonadota</taxon>
        <taxon>Alphaproteobacteria</taxon>
        <taxon>Rhodobacterales</taxon>
        <taxon>Roseobacteraceae</taxon>
        <taxon>Rubellimicrobium</taxon>
    </lineage>
</organism>
<dbReference type="Gene3D" id="2.160.20.10">
    <property type="entry name" value="Single-stranded right-handed beta-helix, Pectin lyase-like"/>
    <property type="match status" value="1"/>
</dbReference>
<dbReference type="HOGENOM" id="CLU_391748_0_0_5"/>
<dbReference type="AlphaFoldDB" id="A0A017HL79"/>
<proteinExistence type="predicted"/>
<comment type="caution">
    <text evidence="1">The sequence shown here is derived from an EMBL/GenBank/DDBJ whole genome shotgun (WGS) entry which is preliminary data.</text>
</comment>
<accession>A0A017HL79</accession>
<evidence type="ECO:0000313" key="1">
    <source>
        <dbReference type="EMBL" id="EYD75050.1"/>
    </source>
</evidence>
<dbReference type="InterPro" id="IPR006626">
    <property type="entry name" value="PbH1"/>
</dbReference>
<evidence type="ECO:0008006" key="3">
    <source>
        <dbReference type="Google" id="ProtNLM"/>
    </source>
</evidence>
<keyword evidence="2" id="KW-1185">Reference proteome</keyword>
<dbReference type="InterPro" id="IPR012334">
    <property type="entry name" value="Pectin_lyas_fold"/>
</dbReference>
<dbReference type="SUPFAM" id="SSF51126">
    <property type="entry name" value="Pectin lyase-like"/>
    <property type="match status" value="2"/>
</dbReference>